<evidence type="ECO:0000313" key="2">
    <source>
        <dbReference type="Proteomes" id="UP000580250"/>
    </source>
</evidence>
<accession>A0A6V7XMD5</accession>
<sequence length="40" mass="4552">MNPIYLKFMYLAYLKQVDFGQQEGGQSSHFGEHAGYLGEP</sequence>
<organism evidence="1 2">
    <name type="scientific">Meloidogyne enterolobii</name>
    <name type="common">Root-knot nematode worm</name>
    <name type="synonym">Meloidogyne mayaguensis</name>
    <dbReference type="NCBI Taxonomy" id="390850"/>
    <lineage>
        <taxon>Eukaryota</taxon>
        <taxon>Metazoa</taxon>
        <taxon>Ecdysozoa</taxon>
        <taxon>Nematoda</taxon>
        <taxon>Chromadorea</taxon>
        <taxon>Rhabditida</taxon>
        <taxon>Tylenchina</taxon>
        <taxon>Tylenchomorpha</taxon>
        <taxon>Tylenchoidea</taxon>
        <taxon>Meloidogynidae</taxon>
        <taxon>Meloidogyninae</taxon>
        <taxon>Meloidogyne</taxon>
    </lineage>
</organism>
<dbReference type="AlphaFoldDB" id="A0A6V7XMD5"/>
<dbReference type="Proteomes" id="UP000580250">
    <property type="component" value="Unassembled WGS sequence"/>
</dbReference>
<comment type="caution">
    <text evidence="1">The sequence shown here is derived from an EMBL/GenBank/DDBJ whole genome shotgun (WGS) entry which is preliminary data.</text>
</comment>
<dbReference type="EMBL" id="CAJEWN010001853">
    <property type="protein sequence ID" value="CAD2200450.1"/>
    <property type="molecule type" value="Genomic_DNA"/>
</dbReference>
<name>A0A6V7XMD5_MELEN</name>
<reference evidence="1 2" key="1">
    <citation type="submission" date="2020-08" db="EMBL/GenBank/DDBJ databases">
        <authorList>
            <person name="Koutsovoulos G."/>
            <person name="Danchin GJ E."/>
        </authorList>
    </citation>
    <scope>NUCLEOTIDE SEQUENCE [LARGE SCALE GENOMIC DNA]</scope>
</reference>
<evidence type="ECO:0000313" key="1">
    <source>
        <dbReference type="EMBL" id="CAD2200450.1"/>
    </source>
</evidence>
<proteinExistence type="predicted"/>
<gene>
    <name evidence="1" type="ORF">MENT_LOCUS53920</name>
</gene>
<protein>
    <submittedName>
        <fullName evidence="1">Uncharacterized protein</fullName>
    </submittedName>
</protein>